<dbReference type="PROSITE" id="PS50222">
    <property type="entry name" value="EF_HAND_2"/>
    <property type="match status" value="1"/>
</dbReference>
<proteinExistence type="predicted"/>
<dbReference type="OrthoDB" id="191686at2759"/>
<evidence type="ECO:0000256" key="3">
    <source>
        <dbReference type="ARBA" id="ARBA00022837"/>
    </source>
</evidence>
<evidence type="ECO:0000256" key="2">
    <source>
        <dbReference type="ARBA" id="ARBA00022737"/>
    </source>
</evidence>
<dbReference type="GO" id="GO:0005509">
    <property type="term" value="F:calcium ion binding"/>
    <property type="evidence" value="ECO:0007669"/>
    <property type="project" value="InterPro"/>
</dbReference>
<keyword evidence="1" id="KW-0479">Metal-binding</keyword>
<evidence type="ECO:0000256" key="1">
    <source>
        <dbReference type="ARBA" id="ARBA00022723"/>
    </source>
</evidence>
<dbReference type="SMART" id="SM00054">
    <property type="entry name" value="EFh"/>
    <property type="match status" value="2"/>
</dbReference>
<evidence type="ECO:0000259" key="4">
    <source>
        <dbReference type="PROSITE" id="PS50222"/>
    </source>
</evidence>
<gene>
    <name evidence="5" type="ORF">BN9_128750</name>
</gene>
<evidence type="ECO:0000313" key="6">
    <source>
        <dbReference type="Proteomes" id="UP000053237"/>
    </source>
</evidence>
<organism evidence="5 6">
    <name type="scientific">Albugo candida</name>
    <dbReference type="NCBI Taxonomy" id="65357"/>
    <lineage>
        <taxon>Eukaryota</taxon>
        <taxon>Sar</taxon>
        <taxon>Stramenopiles</taxon>
        <taxon>Oomycota</taxon>
        <taxon>Peronosporomycetes</taxon>
        <taxon>Albuginales</taxon>
        <taxon>Albuginaceae</taxon>
        <taxon>Albugo</taxon>
    </lineage>
</organism>
<evidence type="ECO:0000313" key="5">
    <source>
        <dbReference type="EMBL" id="CCI50710.1"/>
    </source>
</evidence>
<dbReference type="InterPro" id="IPR002048">
    <property type="entry name" value="EF_hand_dom"/>
</dbReference>
<name>A0A024GVY8_9STRA</name>
<dbReference type="InterPro" id="IPR011992">
    <property type="entry name" value="EF-hand-dom_pair"/>
</dbReference>
<dbReference type="Proteomes" id="UP000053237">
    <property type="component" value="Unassembled WGS sequence"/>
</dbReference>
<sequence length="319" mass="36932">MSIVTSTSKPSNHKKTRSSNKIAVYTLPTITLPEEETSESCTLATVPSTDVYGTLIRTRKVEMLCQSVGMTQNRIRKLRNIFDRCDVSKRDMVSSRDFLTLIQEEQCPLTNGIFRFADQVSDEGYIQFDDFLQCIVRFATLTKLELIQFLFDLYDVDRSGSLNAQEFDTMSRELQSPQFSYSVNTKIAIGRMKKVGVRLQVKPDSDESKEINEPVTEIMVDRLTFIHLAQSFPVAIYPIFNMQNNVHESTFGQRYWTNLGIRKNKIRELHRYLRQSRGVLPKLTWWEMVSGIFGEETKCIREAAVSRYRQELQDLDENS</sequence>
<keyword evidence="6" id="KW-1185">Reference proteome</keyword>
<comment type="caution">
    <text evidence="5">The sequence shown here is derived from an EMBL/GenBank/DDBJ whole genome shotgun (WGS) entry which is preliminary data.</text>
</comment>
<keyword evidence="2" id="KW-0677">Repeat</keyword>
<reference evidence="5 6" key="1">
    <citation type="submission" date="2012-05" db="EMBL/GenBank/DDBJ databases">
        <title>Recombination and specialization in a pathogen metapopulation.</title>
        <authorList>
            <person name="Gardiner A."/>
            <person name="Kemen E."/>
            <person name="Schultz-Larsen T."/>
            <person name="MacLean D."/>
            <person name="Van Oosterhout C."/>
            <person name="Jones J.D.G."/>
        </authorList>
    </citation>
    <scope>NUCLEOTIDE SEQUENCE [LARGE SCALE GENOMIC DNA]</scope>
    <source>
        <strain evidence="5 6">Ac Nc2</strain>
    </source>
</reference>
<accession>A0A024GVY8</accession>
<dbReference type="AlphaFoldDB" id="A0A024GVY8"/>
<feature type="domain" description="EF-hand" evidence="4">
    <location>
        <begin position="142"/>
        <end position="177"/>
    </location>
</feature>
<dbReference type="SUPFAM" id="SSF47473">
    <property type="entry name" value="EF-hand"/>
    <property type="match status" value="1"/>
</dbReference>
<dbReference type="InterPro" id="IPR018247">
    <property type="entry name" value="EF_Hand_1_Ca_BS"/>
</dbReference>
<dbReference type="EMBL" id="CAIX01001013">
    <property type="protein sequence ID" value="CCI50710.1"/>
    <property type="molecule type" value="Genomic_DNA"/>
</dbReference>
<keyword evidence="3" id="KW-0106">Calcium</keyword>
<protein>
    <recommendedName>
        <fullName evidence="4">EF-hand domain-containing protein</fullName>
    </recommendedName>
</protein>
<dbReference type="Gene3D" id="1.10.238.10">
    <property type="entry name" value="EF-hand"/>
    <property type="match status" value="1"/>
</dbReference>
<dbReference type="PANTHER" id="PTHR45942">
    <property type="entry name" value="PROTEIN PHOSPATASE 3 REGULATORY SUBUNIT B ALPHA ISOFORM TYPE 1"/>
    <property type="match status" value="1"/>
</dbReference>
<dbReference type="InParanoid" id="A0A024GVY8"/>
<dbReference type="PROSITE" id="PS00018">
    <property type="entry name" value="EF_HAND_1"/>
    <property type="match status" value="1"/>
</dbReference>